<accession>A0AAN7B6F4</accession>
<feature type="domain" description="Protein kinase" evidence="1">
    <location>
        <begin position="145"/>
        <end position="453"/>
    </location>
</feature>
<dbReference type="PANTHER" id="PTHR37542">
    <property type="entry name" value="HELO DOMAIN-CONTAINING PROTEIN-RELATED"/>
    <property type="match status" value="1"/>
</dbReference>
<dbReference type="PANTHER" id="PTHR37542:SF3">
    <property type="entry name" value="PRION-INHIBITION AND PROPAGATION HELO DOMAIN-CONTAINING PROTEIN"/>
    <property type="match status" value="1"/>
</dbReference>
<dbReference type="GO" id="GO:0005524">
    <property type="term" value="F:ATP binding"/>
    <property type="evidence" value="ECO:0007669"/>
    <property type="project" value="InterPro"/>
</dbReference>
<comment type="caution">
    <text evidence="2">The sequence shown here is derived from an EMBL/GenBank/DDBJ whole genome shotgun (WGS) entry which is preliminary data.</text>
</comment>
<dbReference type="PROSITE" id="PS50011">
    <property type="entry name" value="PROTEIN_KINASE_DOM"/>
    <property type="match status" value="1"/>
</dbReference>
<dbReference type="SUPFAM" id="SSF56112">
    <property type="entry name" value="Protein kinase-like (PK-like)"/>
    <property type="match status" value="2"/>
</dbReference>
<evidence type="ECO:0000259" key="1">
    <source>
        <dbReference type="PROSITE" id="PS50011"/>
    </source>
</evidence>
<dbReference type="SMART" id="SM00220">
    <property type="entry name" value="S_TKc"/>
    <property type="match status" value="1"/>
</dbReference>
<reference evidence="2" key="1">
    <citation type="journal article" date="2023" name="Mol. Phylogenet. Evol.">
        <title>Genome-scale phylogeny and comparative genomics of the fungal order Sordariales.</title>
        <authorList>
            <person name="Hensen N."/>
            <person name="Bonometti L."/>
            <person name="Westerberg I."/>
            <person name="Brannstrom I.O."/>
            <person name="Guillou S."/>
            <person name="Cros-Aarteil S."/>
            <person name="Calhoun S."/>
            <person name="Haridas S."/>
            <person name="Kuo A."/>
            <person name="Mondo S."/>
            <person name="Pangilinan J."/>
            <person name="Riley R."/>
            <person name="LaButti K."/>
            <person name="Andreopoulos B."/>
            <person name="Lipzen A."/>
            <person name="Chen C."/>
            <person name="Yan M."/>
            <person name="Daum C."/>
            <person name="Ng V."/>
            <person name="Clum A."/>
            <person name="Steindorff A."/>
            <person name="Ohm R.A."/>
            <person name="Martin F."/>
            <person name="Silar P."/>
            <person name="Natvig D.O."/>
            <person name="Lalanne C."/>
            <person name="Gautier V."/>
            <person name="Ament-Velasquez S.L."/>
            <person name="Kruys A."/>
            <person name="Hutchinson M.I."/>
            <person name="Powell A.J."/>
            <person name="Barry K."/>
            <person name="Miller A.N."/>
            <person name="Grigoriev I.V."/>
            <person name="Debuchy R."/>
            <person name="Gladieux P."/>
            <person name="Hiltunen Thoren M."/>
            <person name="Johannesson H."/>
        </authorList>
    </citation>
    <scope>NUCLEOTIDE SEQUENCE</scope>
    <source>
        <strain evidence="2">PSN293</strain>
    </source>
</reference>
<evidence type="ECO:0000313" key="2">
    <source>
        <dbReference type="EMBL" id="KAK4212633.1"/>
    </source>
</evidence>
<dbReference type="CDD" id="cd00180">
    <property type="entry name" value="PKc"/>
    <property type="match status" value="1"/>
</dbReference>
<dbReference type="Pfam" id="PF00069">
    <property type="entry name" value="Pkinase"/>
    <property type="match status" value="1"/>
</dbReference>
<dbReference type="EMBL" id="MU858123">
    <property type="protein sequence ID" value="KAK4212633.1"/>
    <property type="molecule type" value="Genomic_DNA"/>
</dbReference>
<protein>
    <submittedName>
        <fullName evidence="2">Kinase-like domain-containing protein</fullName>
    </submittedName>
</protein>
<name>A0AAN7B6F4_9PEZI</name>
<dbReference type="Gene3D" id="3.30.200.20">
    <property type="entry name" value="Phosphorylase Kinase, domain 1"/>
    <property type="match status" value="1"/>
</dbReference>
<dbReference type="Gene3D" id="1.10.510.10">
    <property type="entry name" value="Transferase(Phosphotransferase) domain 1"/>
    <property type="match status" value="2"/>
</dbReference>
<gene>
    <name evidence="2" type="ORF">QBC37DRAFT_287564</name>
</gene>
<reference evidence="2" key="2">
    <citation type="submission" date="2023-05" db="EMBL/GenBank/DDBJ databases">
        <authorList>
            <consortium name="Lawrence Berkeley National Laboratory"/>
            <person name="Steindorff A."/>
            <person name="Hensen N."/>
            <person name="Bonometti L."/>
            <person name="Westerberg I."/>
            <person name="Brannstrom I.O."/>
            <person name="Guillou S."/>
            <person name="Cros-Aarteil S."/>
            <person name="Calhoun S."/>
            <person name="Haridas S."/>
            <person name="Kuo A."/>
            <person name="Mondo S."/>
            <person name="Pangilinan J."/>
            <person name="Riley R."/>
            <person name="Labutti K."/>
            <person name="Andreopoulos B."/>
            <person name="Lipzen A."/>
            <person name="Chen C."/>
            <person name="Yanf M."/>
            <person name="Daum C."/>
            <person name="Ng V."/>
            <person name="Clum A."/>
            <person name="Ohm R."/>
            <person name="Martin F."/>
            <person name="Silar P."/>
            <person name="Natvig D."/>
            <person name="Lalanne C."/>
            <person name="Gautier V."/>
            <person name="Ament-Velasquez S.L."/>
            <person name="Kruys A."/>
            <person name="Hutchinson M.I."/>
            <person name="Powell A.J."/>
            <person name="Barry K."/>
            <person name="Miller A.N."/>
            <person name="Grigoriev I.V."/>
            <person name="Debuchy R."/>
            <person name="Gladieux P."/>
            <person name="Thoren M.H."/>
            <person name="Johannesson H."/>
        </authorList>
    </citation>
    <scope>NUCLEOTIDE SEQUENCE</scope>
    <source>
        <strain evidence="2">PSN293</strain>
    </source>
</reference>
<organism evidence="2 3">
    <name type="scientific">Rhypophila decipiens</name>
    <dbReference type="NCBI Taxonomy" id="261697"/>
    <lineage>
        <taxon>Eukaryota</taxon>
        <taxon>Fungi</taxon>
        <taxon>Dikarya</taxon>
        <taxon>Ascomycota</taxon>
        <taxon>Pezizomycotina</taxon>
        <taxon>Sordariomycetes</taxon>
        <taxon>Sordariomycetidae</taxon>
        <taxon>Sordariales</taxon>
        <taxon>Naviculisporaceae</taxon>
        <taxon>Rhypophila</taxon>
    </lineage>
</organism>
<sequence length="972" mass="111227">MATSRAVRDRAVECSLKNFQDHRFIPDINIRKLLPDDVIDACIRESAKLEGPDWVKDCCDTIKSGGRKILLILIQVEKVHLVIKFVDSQNAIDSRLPFEENQLEQILDSKADAEVFYEKQWSVIPASFGRDITHRTHQARAIMPFLKEEELGGGAFGDVYKVHLLGTQHEFHGIESNGEMVHRRSKYKNEDKISTLLRSLRHENIVRLLASYTINTSPPEYNFLFPVADTALSSLFKAKDRKTWDSHFPSDTALFQQLYGLASAIEQLHFFVINSDSDGENILRLIGCHYDLKPGNILVDKGRLLLADFGLSRLKPDSSKSAFKEGAGDYMAPECEPDSETFEKGIINRSSDIWSFGGIILDILTYHTGGEKALTAFRNSRRSTKKNPWGPYTTRQFHIHGQKANPAVSACMQQLVADYPATTASFQVLVESMLLVEPKNRIKARQVTLGLFFVAQRAAFKQATDAFEQIHGIHKSKSSLSAYIEFRRFHIWGCGSSLQHHPPVQCSELPDTAASRDWLEKSPDQFEVVRETLHMIVKELQDLKEISQAKTCNTWPVFKRLQELIDRLWEAQRLGEGRLLRPHPLWKTMERWVVTQILNRGKVESLWDTLKDLEFNTQFKDLARIAALKYMTARLENTKNKGSRSLFVDDMMIPGSTRNSGIHTIGRLDSGKPPFLVEYMSYNHGDRHDHWKSLLRRANNLAVLLNGKLPDDYFDALPRDFRVLRCTGYFHDPLKSSFGFMYEFPAKASDTSPMPVTLKEVIRKFERPDLEAVFELALALVKCVSAFHTVGWLHKNISSHTVLFFDSELLRLFGDNNNVATRQQPPQALQNPYVVGLNHTRENTTQALTTEASREPKLQLYHHPKYLRQSDLSASGGGERFHAKYDWYSVGLVLLELGLWTWTEDMLWVATTKPVLGETARLRLKSDWLPRLNVRMGRSYRDAVEACLNCEKDEDSDYEVLVVDRLERCFNY</sequence>
<proteinExistence type="predicted"/>
<dbReference type="InterPro" id="IPR011009">
    <property type="entry name" value="Kinase-like_dom_sf"/>
</dbReference>
<dbReference type="Proteomes" id="UP001301769">
    <property type="component" value="Unassembled WGS sequence"/>
</dbReference>
<keyword evidence="3" id="KW-1185">Reference proteome</keyword>
<dbReference type="GO" id="GO:0004672">
    <property type="term" value="F:protein kinase activity"/>
    <property type="evidence" value="ECO:0007669"/>
    <property type="project" value="InterPro"/>
</dbReference>
<keyword evidence="2" id="KW-0418">Kinase</keyword>
<evidence type="ECO:0000313" key="3">
    <source>
        <dbReference type="Proteomes" id="UP001301769"/>
    </source>
</evidence>
<dbReference type="AlphaFoldDB" id="A0AAN7B6F4"/>
<dbReference type="InterPro" id="IPR000719">
    <property type="entry name" value="Prot_kinase_dom"/>
</dbReference>
<keyword evidence="2" id="KW-0808">Transferase</keyword>